<dbReference type="EMBL" id="CAXLJM020000011">
    <property type="protein sequence ID" value="CAL8076339.1"/>
    <property type="molecule type" value="Genomic_DNA"/>
</dbReference>
<dbReference type="Proteomes" id="UP001642540">
    <property type="component" value="Unassembled WGS sequence"/>
</dbReference>
<comment type="caution">
    <text evidence="2">The sequence shown here is derived from an EMBL/GenBank/DDBJ whole genome shotgun (WGS) entry which is preliminary data.</text>
</comment>
<gene>
    <name evidence="2" type="ORF">ODALV1_LOCUS3438</name>
</gene>
<evidence type="ECO:0000256" key="1">
    <source>
        <dbReference type="SAM" id="Phobius"/>
    </source>
</evidence>
<proteinExistence type="predicted"/>
<keyword evidence="1" id="KW-0472">Membrane</keyword>
<evidence type="ECO:0000313" key="3">
    <source>
        <dbReference type="Proteomes" id="UP001642540"/>
    </source>
</evidence>
<protein>
    <recommendedName>
        <fullName evidence="4">Reverse transcriptase RNase H-like domain-containing protein</fullName>
    </recommendedName>
</protein>
<feature type="transmembrane region" description="Helical" evidence="1">
    <location>
        <begin position="6"/>
        <end position="27"/>
    </location>
</feature>
<organism evidence="2 3">
    <name type="scientific">Orchesella dallaii</name>
    <dbReference type="NCBI Taxonomy" id="48710"/>
    <lineage>
        <taxon>Eukaryota</taxon>
        <taxon>Metazoa</taxon>
        <taxon>Ecdysozoa</taxon>
        <taxon>Arthropoda</taxon>
        <taxon>Hexapoda</taxon>
        <taxon>Collembola</taxon>
        <taxon>Entomobryomorpha</taxon>
        <taxon>Entomobryoidea</taxon>
        <taxon>Orchesellidae</taxon>
        <taxon>Orchesellinae</taxon>
        <taxon>Orchesella</taxon>
    </lineage>
</organism>
<keyword evidence="3" id="KW-1185">Reference proteome</keyword>
<keyword evidence="1" id="KW-1133">Transmembrane helix</keyword>
<evidence type="ECO:0000313" key="2">
    <source>
        <dbReference type="EMBL" id="CAL8076339.1"/>
    </source>
</evidence>
<keyword evidence="1" id="KW-0812">Transmembrane</keyword>
<accession>A0ABP1PT00</accession>
<reference evidence="2 3" key="1">
    <citation type="submission" date="2024-08" db="EMBL/GenBank/DDBJ databases">
        <authorList>
            <person name="Cucini C."/>
            <person name="Frati F."/>
        </authorList>
    </citation>
    <scope>NUCLEOTIDE SEQUENCE [LARGE SCALE GENOMIC DNA]</scope>
</reference>
<evidence type="ECO:0008006" key="4">
    <source>
        <dbReference type="Google" id="ProtNLM"/>
    </source>
</evidence>
<sequence>MCELEILLLIIGVTLVVAVFVFLWLLFNWEGICPFFTDNFTTRPDFEDDHNISQSLPLSPSSLKSKEEVNLQIKVFQENLRNDENQHETIQKVQSLLVSSKPLFADVNSLTLNSLIIAVDATPTTMGGYCINTFDRSLRFYVIRRKELPWLLYEANDAAEFEMKNLMFALTIWKNQILWFKRLFLYTDNFAMGGVLASKYGGITKQYLDHFVNCEKVTIVNQGRVAVNKNRDLKIFSKFIQPADDLSRWRIEKAILFLTEMYDIHIDNVDGTHEYKRIRRDDQSFASNHSRRWYEPTAYHNRILKSARKVIAKGLPCGNSICSSALQLSVRKSE</sequence>
<name>A0ABP1PT00_9HEXA</name>